<proteinExistence type="predicted"/>
<sequence>MQTFRVTHWVTSRHNDECEIVVRCIGAIFHIYWFARDLTASPNLLTHYCESVRILKAASNGEEFENDAESDVEVAERLKQPFVSLMRELAPRPMPSATIYHLHDYLYPKWFRLQATLAEDGKTIQPHQIRTAQPPHLPPGEYMHSPAIINLKLEEWVENWYSSSQVELAPTDGIEHPLLHTPSRVLVDDQRTVCYFKGFGPGYRGTTRELAAFRKLNDAIARGLIPSSLRVCRLHGLVRDTDYNSSGSWSRLVGMLFIYIKPKCPGILGTLQYVAPDTGAALRCRWADDIEATVQSLHAAGCIWGDAKPGNVLVDCEDNVWLIDFGGGFTSGWVDVEQRETLQGDLGAVKKIRAWLEELEVGILKH</sequence>
<dbReference type="Gene3D" id="1.10.510.10">
    <property type="entry name" value="Transferase(Phosphotransferase) domain 1"/>
    <property type="match status" value="1"/>
</dbReference>
<organism evidence="1 2">
    <name type="scientific">Corynascus novoguineensis</name>
    <dbReference type="NCBI Taxonomy" id="1126955"/>
    <lineage>
        <taxon>Eukaryota</taxon>
        <taxon>Fungi</taxon>
        <taxon>Dikarya</taxon>
        <taxon>Ascomycota</taxon>
        <taxon>Pezizomycotina</taxon>
        <taxon>Sordariomycetes</taxon>
        <taxon>Sordariomycetidae</taxon>
        <taxon>Sordariales</taxon>
        <taxon>Chaetomiaceae</taxon>
        <taxon>Corynascus</taxon>
    </lineage>
</organism>
<comment type="caution">
    <text evidence="1">The sequence shown here is derived from an EMBL/GenBank/DDBJ whole genome shotgun (WGS) entry which is preliminary data.</text>
</comment>
<dbReference type="InterPro" id="IPR011009">
    <property type="entry name" value="Kinase-like_dom_sf"/>
</dbReference>
<protein>
    <recommendedName>
        <fullName evidence="3">Protein kinase domain-containing protein</fullName>
    </recommendedName>
</protein>
<dbReference type="AlphaFoldDB" id="A0AAN7CM91"/>
<reference evidence="1" key="1">
    <citation type="journal article" date="2023" name="Mol. Phylogenet. Evol.">
        <title>Genome-scale phylogeny and comparative genomics of the fungal order Sordariales.</title>
        <authorList>
            <person name="Hensen N."/>
            <person name="Bonometti L."/>
            <person name="Westerberg I."/>
            <person name="Brannstrom I.O."/>
            <person name="Guillou S."/>
            <person name="Cros-Aarteil S."/>
            <person name="Calhoun S."/>
            <person name="Haridas S."/>
            <person name="Kuo A."/>
            <person name="Mondo S."/>
            <person name="Pangilinan J."/>
            <person name="Riley R."/>
            <person name="LaButti K."/>
            <person name="Andreopoulos B."/>
            <person name="Lipzen A."/>
            <person name="Chen C."/>
            <person name="Yan M."/>
            <person name="Daum C."/>
            <person name="Ng V."/>
            <person name="Clum A."/>
            <person name="Steindorff A."/>
            <person name="Ohm R.A."/>
            <person name="Martin F."/>
            <person name="Silar P."/>
            <person name="Natvig D.O."/>
            <person name="Lalanne C."/>
            <person name="Gautier V."/>
            <person name="Ament-Velasquez S.L."/>
            <person name="Kruys A."/>
            <person name="Hutchinson M.I."/>
            <person name="Powell A.J."/>
            <person name="Barry K."/>
            <person name="Miller A.N."/>
            <person name="Grigoriev I.V."/>
            <person name="Debuchy R."/>
            <person name="Gladieux P."/>
            <person name="Hiltunen Thoren M."/>
            <person name="Johannesson H."/>
        </authorList>
    </citation>
    <scope>NUCLEOTIDE SEQUENCE</scope>
    <source>
        <strain evidence="1">CBS 359.72</strain>
    </source>
</reference>
<evidence type="ECO:0000313" key="1">
    <source>
        <dbReference type="EMBL" id="KAK4243368.1"/>
    </source>
</evidence>
<name>A0AAN7CM91_9PEZI</name>
<evidence type="ECO:0000313" key="2">
    <source>
        <dbReference type="Proteomes" id="UP001303647"/>
    </source>
</evidence>
<evidence type="ECO:0008006" key="3">
    <source>
        <dbReference type="Google" id="ProtNLM"/>
    </source>
</evidence>
<gene>
    <name evidence="1" type="ORF">C7999DRAFT_18266</name>
</gene>
<reference evidence="1" key="2">
    <citation type="submission" date="2023-05" db="EMBL/GenBank/DDBJ databases">
        <authorList>
            <consortium name="Lawrence Berkeley National Laboratory"/>
            <person name="Steindorff A."/>
            <person name="Hensen N."/>
            <person name="Bonometti L."/>
            <person name="Westerberg I."/>
            <person name="Brannstrom I.O."/>
            <person name="Guillou S."/>
            <person name="Cros-Aarteil S."/>
            <person name="Calhoun S."/>
            <person name="Haridas S."/>
            <person name="Kuo A."/>
            <person name="Mondo S."/>
            <person name="Pangilinan J."/>
            <person name="Riley R."/>
            <person name="Labutti K."/>
            <person name="Andreopoulos B."/>
            <person name="Lipzen A."/>
            <person name="Chen C."/>
            <person name="Yanf M."/>
            <person name="Daum C."/>
            <person name="Ng V."/>
            <person name="Clum A."/>
            <person name="Ohm R."/>
            <person name="Martin F."/>
            <person name="Silar P."/>
            <person name="Natvig D."/>
            <person name="Lalanne C."/>
            <person name="Gautier V."/>
            <person name="Ament-Velasquez S.L."/>
            <person name="Kruys A."/>
            <person name="Hutchinson M.I."/>
            <person name="Powell A.J."/>
            <person name="Barry K."/>
            <person name="Miller A.N."/>
            <person name="Grigoriev I.V."/>
            <person name="Debuchy R."/>
            <person name="Gladieux P."/>
            <person name="Thoren M.H."/>
            <person name="Johannesson H."/>
        </authorList>
    </citation>
    <scope>NUCLEOTIDE SEQUENCE</scope>
    <source>
        <strain evidence="1">CBS 359.72</strain>
    </source>
</reference>
<dbReference type="Proteomes" id="UP001303647">
    <property type="component" value="Unassembled WGS sequence"/>
</dbReference>
<dbReference type="SUPFAM" id="SSF56112">
    <property type="entry name" value="Protein kinase-like (PK-like)"/>
    <property type="match status" value="1"/>
</dbReference>
<dbReference type="EMBL" id="MU857825">
    <property type="protein sequence ID" value="KAK4243368.1"/>
    <property type="molecule type" value="Genomic_DNA"/>
</dbReference>
<keyword evidence="2" id="KW-1185">Reference proteome</keyword>
<accession>A0AAN7CM91</accession>